<dbReference type="Proteomes" id="UP001255416">
    <property type="component" value="Unassembled WGS sequence"/>
</dbReference>
<name>A0ABU3VHV4_9RHOB</name>
<accession>A0ABU3VHV4</accession>
<sequence>MIELIFIVCLAGTPGDCEKRSLLYTDVTPMTCMMRAQPELANWISTHPRWKIARWACQTVRQDEHDV</sequence>
<evidence type="ECO:0000313" key="2">
    <source>
        <dbReference type="Proteomes" id="UP001255416"/>
    </source>
</evidence>
<reference evidence="2" key="1">
    <citation type="submission" date="2023-05" db="EMBL/GenBank/DDBJ databases">
        <title>Sedimentitalea sp. nov. JM2-8.</title>
        <authorList>
            <person name="Huang J."/>
        </authorList>
    </citation>
    <scope>NUCLEOTIDE SEQUENCE [LARGE SCALE GENOMIC DNA]</scope>
    <source>
        <strain evidence="2">KHS03</strain>
    </source>
</reference>
<comment type="caution">
    <text evidence="1">The sequence shown here is derived from an EMBL/GenBank/DDBJ whole genome shotgun (WGS) entry which is preliminary data.</text>
</comment>
<gene>
    <name evidence="1" type="ORF">QO231_18185</name>
</gene>
<keyword evidence="2" id="KW-1185">Reference proteome</keyword>
<organism evidence="1 2">
    <name type="scientific">Sedimentitalea todarodis</name>
    <dbReference type="NCBI Taxonomy" id="1631240"/>
    <lineage>
        <taxon>Bacteria</taxon>
        <taxon>Pseudomonadati</taxon>
        <taxon>Pseudomonadota</taxon>
        <taxon>Alphaproteobacteria</taxon>
        <taxon>Rhodobacterales</taxon>
        <taxon>Paracoccaceae</taxon>
        <taxon>Sedimentitalea</taxon>
    </lineage>
</organism>
<protein>
    <recommendedName>
        <fullName evidence="3">Secreted protein</fullName>
    </recommendedName>
</protein>
<evidence type="ECO:0008006" key="3">
    <source>
        <dbReference type="Google" id="ProtNLM"/>
    </source>
</evidence>
<evidence type="ECO:0000313" key="1">
    <source>
        <dbReference type="EMBL" id="MDU9005763.1"/>
    </source>
</evidence>
<dbReference type="EMBL" id="JASMWN010000016">
    <property type="protein sequence ID" value="MDU9005763.1"/>
    <property type="molecule type" value="Genomic_DNA"/>
</dbReference>
<proteinExistence type="predicted"/>